<sequence>MTWGHLEKNRQDYGLPPYITQDNVSAAGGRRSPLQRDAVTTKRPRTGVHDSTTADLDHTPFSLNLVLSFFQSFDLNSCPLDQLDDNDLQDERQDQPEEEEVESRRSKRARTEKSFGPDFVSFMIENEPTSYREAVTSSEGHQWKEAIKSEIDYILQNHTWELVDLPSGYKPLGFKWIFKKKIKVDGTIDKYQARFVIKGFRQREGLDYFDTYSTNNLD</sequence>
<organism evidence="3 4">
    <name type="scientific">Tanacetum coccineum</name>
    <dbReference type="NCBI Taxonomy" id="301880"/>
    <lineage>
        <taxon>Eukaryota</taxon>
        <taxon>Viridiplantae</taxon>
        <taxon>Streptophyta</taxon>
        <taxon>Embryophyta</taxon>
        <taxon>Tracheophyta</taxon>
        <taxon>Spermatophyta</taxon>
        <taxon>Magnoliopsida</taxon>
        <taxon>eudicotyledons</taxon>
        <taxon>Gunneridae</taxon>
        <taxon>Pentapetalae</taxon>
        <taxon>asterids</taxon>
        <taxon>campanulids</taxon>
        <taxon>Asterales</taxon>
        <taxon>Asteraceae</taxon>
        <taxon>Asteroideae</taxon>
        <taxon>Anthemideae</taxon>
        <taxon>Anthemidinae</taxon>
        <taxon>Tanacetum</taxon>
    </lineage>
</organism>
<evidence type="ECO:0000313" key="3">
    <source>
        <dbReference type="EMBL" id="GJS90085.1"/>
    </source>
</evidence>
<dbReference type="EMBL" id="BQNB010011400">
    <property type="protein sequence ID" value="GJS90085.1"/>
    <property type="molecule type" value="Genomic_DNA"/>
</dbReference>
<evidence type="ECO:0000259" key="2">
    <source>
        <dbReference type="Pfam" id="PF07727"/>
    </source>
</evidence>
<proteinExistence type="predicted"/>
<protein>
    <submittedName>
        <fullName evidence="3">Retrotransposon protein, putative, ty1-copia subclass</fullName>
    </submittedName>
</protein>
<reference evidence="3" key="1">
    <citation type="journal article" date="2022" name="Int. J. Mol. Sci.">
        <title>Draft Genome of Tanacetum Coccineum: Genomic Comparison of Closely Related Tanacetum-Family Plants.</title>
        <authorList>
            <person name="Yamashiro T."/>
            <person name="Shiraishi A."/>
            <person name="Nakayama K."/>
            <person name="Satake H."/>
        </authorList>
    </citation>
    <scope>NUCLEOTIDE SEQUENCE</scope>
</reference>
<reference evidence="3" key="2">
    <citation type="submission" date="2022-01" db="EMBL/GenBank/DDBJ databases">
        <authorList>
            <person name="Yamashiro T."/>
            <person name="Shiraishi A."/>
            <person name="Satake H."/>
            <person name="Nakayama K."/>
        </authorList>
    </citation>
    <scope>NUCLEOTIDE SEQUENCE</scope>
</reference>
<dbReference type="Pfam" id="PF07727">
    <property type="entry name" value="RVT_2"/>
    <property type="match status" value="1"/>
</dbReference>
<evidence type="ECO:0000313" key="4">
    <source>
        <dbReference type="Proteomes" id="UP001151760"/>
    </source>
</evidence>
<name>A0ABQ4ZM50_9ASTR</name>
<dbReference type="Proteomes" id="UP001151760">
    <property type="component" value="Unassembled WGS sequence"/>
</dbReference>
<feature type="region of interest" description="Disordered" evidence="1">
    <location>
        <begin position="1"/>
        <end position="55"/>
    </location>
</feature>
<feature type="region of interest" description="Disordered" evidence="1">
    <location>
        <begin position="81"/>
        <end position="112"/>
    </location>
</feature>
<evidence type="ECO:0000256" key="1">
    <source>
        <dbReference type="SAM" id="MobiDB-lite"/>
    </source>
</evidence>
<keyword evidence="4" id="KW-1185">Reference proteome</keyword>
<accession>A0ABQ4ZM50</accession>
<feature type="compositionally biased region" description="Basic and acidic residues" evidence="1">
    <location>
        <begin position="1"/>
        <end position="11"/>
    </location>
</feature>
<comment type="caution">
    <text evidence="3">The sequence shown here is derived from an EMBL/GenBank/DDBJ whole genome shotgun (WGS) entry which is preliminary data.</text>
</comment>
<gene>
    <name evidence="3" type="ORF">Tco_0772721</name>
</gene>
<dbReference type="InterPro" id="IPR013103">
    <property type="entry name" value="RVT_2"/>
</dbReference>
<feature type="domain" description="Reverse transcriptase Ty1/copia-type" evidence="2">
    <location>
        <begin position="157"/>
        <end position="213"/>
    </location>
</feature>